<protein>
    <recommendedName>
        <fullName evidence="3">DDE Tnp4 domain-containing protein</fullName>
    </recommendedName>
</protein>
<dbReference type="PANTHER" id="PTHR48471:SF1">
    <property type="entry name" value="DDE TNP4 DOMAIN-CONTAINING PROTEIN"/>
    <property type="match status" value="1"/>
</dbReference>
<gene>
    <name evidence="4" type="ORF">F442_21452</name>
</gene>
<name>W2Y410_PHYNI</name>
<evidence type="ECO:0000259" key="3">
    <source>
        <dbReference type="Pfam" id="PF13359"/>
    </source>
</evidence>
<proteinExistence type="predicted"/>
<dbReference type="AlphaFoldDB" id="W2Y410"/>
<evidence type="ECO:0000256" key="1">
    <source>
        <dbReference type="ARBA" id="ARBA00001968"/>
    </source>
</evidence>
<sequence>MTGEDSDVLLVLADAFRRQSDGLRAARREVFRLLVEETWRVAMRSRHYLTIQCLDTPNESAWMILYKYGTDINFLNATSLTRIAFGNLLRRVWARSVLLHGIHGAGHPVHVVWCSANYLGADAETGRRSALKVFDQFPTRTYIVAIAYAPGRAGKVDPGERTSAGAYVWFHRRKNFKVQQPSNADLQNAMYNGWLHSVFVTGTICFAADGCIIWCKHNCPGSWNDSGTSLGFRNRLLDPTYCPDPRKNVVSDSAFPCSTEMTGRIPTPLKDGDLERLTPSVRSSARTLHNAITSVRQAAEWGIGSVQKVYSRLNLPLPYDPELHGLRLNNLFRMANYRVRTVGISQIRTTFSGEMEVSTRLY</sequence>
<evidence type="ECO:0000313" key="4">
    <source>
        <dbReference type="EMBL" id="ETP29383.1"/>
    </source>
</evidence>
<dbReference type="Proteomes" id="UP000018948">
    <property type="component" value="Unassembled WGS sequence"/>
</dbReference>
<reference evidence="4 5" key="1">
    <citation type="submission" date="2013-11" db="EMBL/GenBank/DDBJ databases">
        <title>The Genome Sequence of Phytophthora parasitica P10297.</title>
        <authorList>
            <consortium name="The Broad Institute Genomics Platform"/>
            <person name="Russ C."/>
            <person name="Tyler B."/>
            <person name="Panabieres F."/>
            <person name="Shan W."/>
            <person name="Tripathy S."/>
            <person name="Grunwald N."/>
            <person name="Machado M."/>
            <person name="Johnson C.S."/>
            <person name="Walker B."/>
            <person name="Young S.K."/>
            <person name="Zeng Q."/>
            <person name="Gargeya S."/>
            <person name="Fitzgerald M."/>
            <person name="Haas B."/>
            <person name="Abouelleil A."/>
            <person name="Allen A.W."/>
            <person name="Alvarado L."/>
            <person name="Arachchi H.M."/>
            <person name="Berlin A.M."/>
            <person name="Chapman S.B."/>
            <person name="Gainer-Dewar J."/>
            <person name="Goldberg J."/>
            <person name="Griggs A."/>
            <person name="Gujja S."/>
            <person name="Hansen M."/>
            <person name="Howarth C."/>
            <person name="Imamovic A."/>
            <person name="Ireland A."/>
            <person name="Larimer J."/>
            <person name="McCowan C."/>
            <person name="Murphy C."/>
            <person name="Pearson M."/>
            <person name="Poon T.W."/>
            <person name="Priest M."/>
            <person name="Roberts A."/>
            <person name="Saif S."/>
            <person name="Shea T."/>
            <person name="Sisk P."/>
            <person name="Sykes S."/>
            <person name="Wortman J."/>
            <person name="Nusbaum C."/>
            <person name="Birren B."/>
        </authorList>
    </citation>
    <scope>NUCLEOTIDE SEQUENCE [LARGE SCALE GENOMIC DNA]</scope>
    <source>
        <strain evidence="4 5">P10297</strain>
    </source>
</reference>
<organism evidence="4 5">
    <name type="scientific">Phytophthora nicotianae P10297</name>
    <dbReference type="NCBI Taxonomy" id="1317064"/>
    <lineage>
        <taxon>Eukaryota</taxon>
        <taxon>Sar</taxon>
        <taxon>Stramenopiles</taxon>
        <taxon>Oomycota</taxon>
        <taxon>Peronosporomycetes</taxon>
        <taxon>Peronosporales</taxon>
        <taxon>Peronosporaceae</taxon>
        <taxon>Phytophthora</taxon>
    </lineage>
</organism>
<dbReference type="EMBL" id="ANIY01004454">
    <property type="protein sequence ID" value="ETP29383.1"/>
    <property type="molecule type" value="Genomic_DNA"/>
</dbReference>
<comment type="cofactor">
    <cofactor evidence="1">
        <name>a divalent metal cation</name>
        <dbReference type="ChEBI" id="CHEBI:60240"/>
    </cofactor>
</comment>
<dbReference type="InterPro" id="IPR027806">
    <property type="entry name" value="HARBI1_dom"/>
</dbReference>
<dbReference type="GO" id="GO:0046872">
    <property type="term" value="F:metal ion binding"/>
    <property type="evidence" value="ECO:0007669"/>
    <property type="project" value="UniProtKB-KW"/>
</dbReference>
<comment type="caution">
    <text evidence="4">The sequence shown here is derived from an EMBL/GenBank/DDBJ whole genome shotgun (WGS) entry which is preliminary data.</text>
</comment>
<keyword evidence="2" id="KW-0479">Metal-binding</keyword>
<evidence type="ECO:0000256" key="2">
    <source>
        <dbReference type="ARBA" id="ARBA00022723"/>
    </source>
</evidence>
<accession>W2Y410</accession>
<feature type="domain" description="DDE Tnp4" evidence="3">
    <location>
        <begin position="175"/>
        <end position="321"/>
    </location>
</feature>
<dbReference type="OrthoDB" id="115224at2759"/>
<dbReference type="Pfam" id="PF13359">
    <property type="entry name" value="DDE_Tnp_4"/>
    <property type="match status" value="1"/>
</dbReference>
<dbReference type="PANTHER" id="PTHR48471">
    <property type="entry name" value="DDE TNP4 DOMAIN-CONTAINING PROTEIN"/>
    <property type="match status" value="1"/>
</dbReference>
<evidence type="ECO:0000313" key="5">
    <source>
        <dbReference type="Proteomes" id="UP000018948"/>
    </source>
</evidence>